<name>A0A182FRJ2_ANOAL</name>
<dbReference type="AlphaFoldDB" id="A0A182FRJ2"/>
<dbReference type="Proteomes" id="UP000069272">
    <property type="component" value="Chromosome 2R"/>
</dbReference>
<sequence length="178" mass="19871">MEDSPHHVHFDQTVINDGLHDNSIIYQVAPDGRSLMVHLGFLQIKRRYRIELNVPAQLLKNAGFQIGANTGFVVRDNAVPNLNCTLVEFSNQTVQIKGEDHLAAVVEFFAYKEKLVKEHLHLCGKDDASQTLELVLVARVLGKGKGTPMLRNGIHCIGVDPEEQESELSDWQGFGTEK</sequence>
<evidence type="ECO:0000256" key="2">
    <source>
        <dbReference type="ARBA" id="ARBA00035300"/>
    </source>
</evidence>
<comment type="similarity">
    <text evidence="1">Belongs to the ADISSP family.</text>
</comment>
<dbReference type="Pfam" id="PF15006">
    <property type="entry name" value="DUF4517"/>
    <property type="match status" value="1"/>
</dbReference>
<accession>A0A182FRJ2</accession>
<dbReference type="PANTHER" id="PTHR13287:SF2">
    <property type="entry name" value="ADIPOSE-SECRETED SIGNALING PROTEIN"/>
    <property type="match status" value="1"/>
</dbReference>
<dbReference type="STRING" id="7167.A0A182FRJ2"/>
<dbReference type="GeneID" id="118460397"/>
<organism evidence="3 4">
    <name type="scientific">Anopheles albimanus</name>
    <name type="common">New world malaria mosquito</name>
    <dbReference type="NCBI Taxonomy" id="7167"/>
    <lineage>
        <taxon>Eukaryota</taxon>
        <taxon>Metazoa</taxon>
        <taxon>Ecdysozoa</taxon>
        <taxon>Arthropoda</taxon>
        <taxon>Hexapoda</taxon>
        <taxon>Insecta</taxon>
        <taxon>Pterygota</taxon>
        <taxon>Neoptera</taxon>
        <taxon>Endopterygota</taxon>
        <taxon>Diptera</taxon>
        <taxon>Nematocera</taxon>
        <taxon>Culicoidea</taxon>
        <taxon>Culicidae</taxon>
        <taxon>Anophelinae</taxon>
        <taxon>Anopheles</taxon>
    </lineage>
</organism>
<proteinExistence type="inferred from homology"/>
<dbReference type="KEGG" id="aali:118460397"/>
<reference evidence="3" key="2">
    <citation type="submission" date="2022-08" db="UniProtKB">
        <authorList>
            <consortium name="EnsemblMetazoa"/>
        </authorList>
    </citation>
    <scope>IDENTIFICATION</scope>
    <source>
        <strain evidence="3">STECLA/ALBI9_A</strain>
    </source>
</reference>
<dbReference type="VEuPathDB" id="VectorBase:AALB009168"/>
<evidence type="ECO:0000313" key="4">
    <source>
        <dbReference type="Proteomes" id="UP000069272"/>
    </source>
</evidence>
<dbReference type="OrthoDB" id="6246153at2759"/>
<dbReference type="InterPro" id="IPR026794">
    <property type="entry name" value="ADISSP"/>
</dbReference>
<evidence type="ECO:0000313" key="3">
    <source>
        <dbReference type="EnsemblMetazoa" id="AALB009168-PA"/>
    </source>
</evidence>
<dbReference type="PANTHER" id="PTHR13287">
    <property type="entry name" value="ADIPOSE-SECRETED SIGNALING PROTEIN"/>
    <property type="match status" value="1"/>
</dbReference>
<dbReference type="EnsemblMetazoa" id="AALB009168-RA">
    <property type="protein sequence ID" value="AALB009168-PA"/>
    <property type="gene ID" value="AALB009168"/>
</dbReference>
<dbReference type="RefSeq" id="XP_035780567.1">
    <property type="nucleotide sequence ID" value="XM_035924674.1"/>
</dbReference>
<dbReference type="VEuPathDB" id="VectorBase:AALB20_028470"/>
<evidence type="ECO:0000256" key="1">
    <source>
        <dbReference type="ARBA" id="ARBA00035018"/>
    </source>
</evidence>
<reference evidence="3 4" key="1">
    <citation type="journal article" date="2017" name="G3 (Bethesda)">
        <title>The Physical Genome Mapping of Anopheles albimanus Corrected Scaffold Misassemblies and Identified Interarm Rearrangements in Genus Anopheles.</title>
        <authorList>
            <person name="Artemov G.N."/>
            <person name="Peery A.N."/>
            <person name="Jiang X."/>
            <person name="Tu Z."/>
            <person name="Stegniy V.N."/>
            <person name="Sharakhova M.V."/>
            <person name="Sharakhov I.V."/>
        </authorList>
    </citation>
    <scope>NUCLEOTIDE SEQUENCE [LARGE SCALE GENOMIC DNA]</scope>
    <source>
        <strain evidence="3 4">ALBI9_A</strain>
    </source>
</reference>
<protein>
    <recommendedName>
        <fullName evidence="2">Adipose-secreted signaling protein</fullName>
    </recommendedName>
</protein>
<keyword evidence="4" id="KW-1185">Reference proteome</keyword>